<gene>
    <name evidence="2" type="ORF">EVAR_20862_1</name>
</gene>
<sequence>MGAGGDGVGRGPGGVPRPGAPHAADNCSQAACGRLCRRKQIKYVHARPRSAPRPQRTRVQSAGFYALTSTDVGENSLGFKRSERVSGRVCGVARPRPARESHALLRCAVNRRHRGEVQPAHGYGPVGRPRPLLFNFYSFS</sequence>
<dbReference type="EMBL" id="BGZK01000162">
    <property type="protein sequence ID" value="GBP24537.1"/>
    <property type="molecule type" value="Genomic_DNA"/>
</dbReference>
<protein>
    <submittedName>
        <fullName evidence="2">Uncharacterized protein</fullName>
    </submittedName>
</protein>
<proteinExistence type="predicted"/>
<organism evidence="2 3">
    <name type="scientific">Eumeta variegata</name>
    <name type="common">Bagworm moth</name>
    <name type="synonym">Eumeta japonica</name>
    <dbReference type="NCBI Taxonomy" id="151549"/>
    <lineage>
        <taxon>Eukaryota</taxon>
        <taxon>Metazoa</taxon>
        <taxon>Ecdysozoa</taxon>
        <taxon>Arthropoda</taxon>
        <taxon>Hexapoda</taxon>
        <taxon>Insecta</taxon>
        <taxon>Pterygota</taxon>
        <taxon>Neoptera</taxon>
        <taxon>Endopterygota</taxon>
        <taxon>Lepidoptera</taxon>
        <taxon>Glossata</taxon>
        <taxon>Ditrysia</taxon>
        <taxon>Tineoidea</taxon>
        <taxon>Psychidae</taxon>
        <taxon>Oiketicinae</taxon>
        <taxon>Eumeta</taxon>
    </lineage>
</organism>
<dbReference type="Proteomes" id="UP000299102">
    <property type="component" value="Unassembled WGS sequence"/>
</dbReference>
<name>A0A4C1UEK2_EUMVA</name>
<evidence type="ECO:0000313" key="2">
    <source>
        <dbReference type="EMBL" id="GBP24537.1"/>
    </source>
</evidence>
<dbReference type="AlphaFoldDB" id="A0A4C1UEK2"/>
<evidence type="ECO:0000256" key="1">
    <source>
        <dbReference type="SAM" id="MobiDB-lite"/>
    </source>
</evidence>
<feature type="region of interest" description="Disordered" evidence="1">
    <location>
        <begin position="1"/>
        <end position="24"/>
    </location>
</feature>
<comment type="caution">
    <text evidence="2">The sequence shown here is derived from an EMBL/GenBank/DDBJ whole genome shotgun (WGS) entry which is preliminary data.</text>
</comment>
<feature type="compositionally biased region" description="Gly residues" evidence="1">
    <location>
        <begin position="1"/>
        <end position="16"/>
    </location>
</feature>
<keyword evidence="3" id="KW-1185">Reference proteome</keyword>
<reference evidence="2 3" key="1">
    <citation type="journal article" date="2019" name="Commun. Biol.">
        <title>The bagworm genome reveals a unique fibroin gene that provides high tensile strength.</title>
        <authorList>
            <person name="Kono N."/>
            <person name="Nakamura H."/>
            <person name="Ohtoshi R."/>
            <person name="Tomita M."/>
            <person name="Numata K."/>
            <person name="Arakawa K."/>
        </authorList>
    </citation>
    <scope>NUCLEOTIDE SEQUENCE [LARGE SCALE GENOMIC DNA]</scope>
</reference>
<accession>A0A4C1UEK2</accession>
<evidence type="ECO:0000313" key="3">
    <source>
        <dbReference type="Proteomes" id="UP000299102"/>
    </source>
</evidence>